<dbReference type="CDD" id="cd09279">
    <property type="entry name" value="RNase_HI_like"/>
    <property type="match status" value="1"/>
</dbReference>
<sequence length="128" mass="14373">MIKLYTDAAVNQKSKKSAAGLLIVRNSQQKQLTEPLKITDNHAAEFEAAILGHQKILPNVDGELVFFYTDSKIVADAVHKQYAKHYQEYVDRLVALQSQLGTVITEWIPDKDNKGAHNLALQALHHLE</sequence>
<dbReference type="RefSeq" id="WP_035167155.1">
    <property type="nucleotide sequence ID" value="NZ_CP018906.1"/>
</dbReference>
<dbReference type="InterPro" id="IPR002156">
    <property type="entry name" value="RNaseH_domain"/>
</dbReference>
<evidence type="ECO:0000313" key="2">
    <source>
        <dbReference type="EMBL" id="AQW22061.1"/>
    </source>
</evidence>
<protein>
    <submittedName>
        <fullName evidence="2">Ribonuclease HI</fullName>
    </submittedName>
</protein>
<evidence type="ECO:0000313" key="3">
    <source>
        <dbReference type="Proteomes" id="UP000030361"/>
    </source>
</evidence>
<dbReference type="GO" id="GO:0004523">
    <property type="term" value="F:RNA-DNA hybrid ribonuclease activity"/>
    <property type="evidence" value="ECO:0007669"/>
    <property type="project" value="InterPro"/>
</dbReference>
<dbReference type="Pfam" id="PF00075">
    <property type="entry name" value="RNase_H"/>
    <property type="match status" value="1"/>
</dbReference>
<dbReference type="AlphaFoldDB" id="A0A1S6QKC5"/>
<keyword evidence="3" id="KW-1185">Reference proteome</keyword>
<dbReference type="InterPro" id="IPR012337">
    <property type="entry name" value="RNaseH-like_sf"/>
</dbReference>
<accession>A0A1S6QKC5</accession>
<gene>
    <name evidence="2" type="ORF">PL11_009075</name>
</gene>
<reference evidence="2 3" key="1">
    <citation type="journal article" date="2015" name="Genome Announc.">
        <title>Genome Sequence of Lactobacillus curieae CCTCC M 2011381T, a Novel Producer of Gamma-aminobutyric Acid.</title>
        <authorList>
            <person name="Wang Y."/>
            <person name="Wang Y."/>
            <person name="Lang C."/>
            <person name="Wei D."/>
            <person name="Xu P."/>
            <person name="Xie J."/>
        </authorList>
    </citation>
    <scope>NUCLEOTIDE SEQUENCE [LARGE SCALE GENOMIC DNA]</scope>
    <source>
        <strain evidence="2 3">CCTCC M 2011381</strain>
    </source>
</reference>
<dbReference type="SUPFAM" id="SSF53098">
    <property type="entry name" value="Ribonuclease H-like"/>
    <property type="match status" value="1"/>
</dbReference>
<dbReference type="GO" id="GO:0003676">
    <property type="term" value="F:nucleic acid binding"/>
    <property type="evidence" value="ECO:0007669"/>
    <property type="project" value="InterPro"/>
</dbReference>
<dbReference type="Gene3D" id="3.30.420.10">
    <property type="entry name" value="Ribonuclease H-like superfamily/Ribonuclease H"/>
    <property type="match status" value="1"/>
</dbReference>
<feature type="domain" description="RNase H type-1" evidence="1">
    <location>
        <begin position="1"/>
        <end position="128"/>
    </location>
</feature>
<organism evidence="2 3">
    <name type="scientific">Lentilactobacillus curieae</name>
    <dbReference type="NCBI Taxonomy" id="1138822"/>
    <lineage>
        <taxon>Bacteria</taxon>
        <taxon>Bacillati</taxon>
        <taxon>Bacillota</taxon>
        <taxon>Bacilli</taxon>
        <taxon>Lactobacillales</taxon>
        <taxon>Lactobacillaceae</taxon>
        <taxon>Lentilactobacillus</taxon>
    </lineage>
</organism>
<dbReference type="OrthoDB" id="7845843at2"/>
<dbReference type="InterPro" id="IPR036397">
    <property type="entry name" value="RNaseH_sf"/>
</dbReference>
<dbReference type="Proteomes" id="UP000030361">
    <property type="component" value="Chromosome"/>
</dbReference>
<dbReference type="PROSITE" id="PS50879">
    <property type="entry name" value="RNASE_H_1"/>
    <property type="match status" value="1"/>
</dbReference>
<dbReference type="KEGG" id="lcu:PL11_009075"/>
<evidence type="ECO:0000259" key="1">
    <source>
        <dbReference type="PROSITE" id="PS50879"/>
    </source>
</evidence>
<name>A0A1S6QKC5_9LACO</name>
<dbReference type="EMBL" id="CP018906">
    <property type="protein sequence ID" value="AQW22061.1"/>
    <property type="molecule type" value="Genomic_DNA"/>
</dbReference>
<proteinExistence type="predicted"/>
<dbReference type="eggNOG" id="COG0328">
    <property type="taxonomic scope" value="Bacteria"/>
</dbReference>